<evidence type="ECO:0000256" key="2">
    <source>
        <dbReference type="ARBA" id="ARBA00023015"/>
    </source>
</evidence>
<dbReference type="FunFam" id="1.10.10.60:FF:000141">
    <property type="entry name" value="TetR family transcriptional regulator"/>
    <property type="match status" value="1"/>
</dbReference>
<dbReference type="GO" id="GO:0045892">
    <property type="term" value="P:negative regulation of DNA-templated transcription"/>
    <property type="evidence" value="ECO:0007669"/>
    <property type="project" value="UniProtKB-ARBA"/>
</dbReference>
<keyword evidence="2" id="KW-0805">Transcription regulation</keyword>
<keyword evidence="8" id="KW-1185">Reference proteome</keyword>
<dbReference type="GO" id="GO:0003700">
    <property type="term" value="F:DNA-binding transcription factor activity"/>
    <property type="evidence" value="ECO:0007669"/>
    <property type="project" value="TreeGrafter"/>
</dbReference>
<evidence type="ECO:0000313" key="7">
    <source>
        <dbReference type="EMBL" id="GAS95631.1"/>
    </source>
</evidence>
<evidence type="ECO:0000256" key="3">
    <source>
        <dbReference type="ARBA" id="ARBA00023125"/>
    </source>
</evidence>
<comment type="subunit">
    <text evidence="1">Homodimer.</text>
</comment>
<dbReference type="Proteomes" id="UP000069443">
    <property type="component" value="Unassembled WGS sequence"/>
</dbReference>
<name>A0A100WCG3_MYCCR</name>
<accession>A0A100WCG3</accession>
<dbReference type="PANTHER" id="PTHR30055:SF234">
    <property type="entry name" value="HTH-TYPE TRANSCRIPTIONAL REGULATOR BETI"/>
    <property type="match status" value="1"/>
</dbReference>
<keyword evidence="4" id="KW-0804">Transcription</keyword>
<dbReference type="AlphaFoldDB" id="A0A100WCG3"/>
<dbReference type="PROSITE" id="PS50977">
    <property type="entry name" value="HTH_TETR_2"/>
    <property type="match status" value="1"/>
</dbReference>
<reference evidence="8" key="1">
    <citation type="journal article" date="2016" name="Genome Announc.">
        <title>Draft Genome Sequences of Five Rapidly Growing Mycobacterium Species, M. thermoresistibile, M. fortuitum subsp. acetamidolyticum, M. canariasense, M. brisbanense, and M. novocastrense.</title>
        <authorList>
            <person name="Katahira K."/>
            <person name="Ogura Y."/>
            <person name="Gotoh Y."/>
            <person name="Hayashi T."/>
        </authorList>
    </citation>
    <scope>NUCLEOTIDE SEQUENCE [LARGE SCALE GENOMIC DNA]</scope>
    <source>
        <strain evidence="8">JCM15298</strain>
    </source>
</reference>
<proteinExistence type="predicted"/>
<gene>
    <name evidence="7" type="ORF">RMCC_2597</name>
</gene>
<evidence type="ECO:0000256" key="1">
    <source>
        <dbReference type="ARBA" id="ARBA00011738"/>
    </source>
</evidence>
<sequence>MQHKFEAGSLYTRRVQGSDAAVGDAKPRRGRPKTAGLQEARRNAIVAAAFAVFTQKGYDETSIGDIAAHAGIGHGTVYRYFSSKRELLDHVFDFAVEKTVRALAVDELTEVPADRGQALTLIENIGTRLFDLVDDEPGLLKLLTVQCSAIDAELRDRVIGLYALMNNELTRVLQHLAPETDDGEWTRMARLAMGMVGPGLVMTLLGDSDGTKRSGFLQTAQAMVDHGILSRPPEEDPDK</sequence>
<dbReference type="InterPro" id="IPR001647">
    <property type="entry name" value="HTH_TetR"/>
</dbReference>
<dbReference type="InterPro" id="IPR050109">
    <property type="entry name" value="HTH-type_TetR-like_transc_reg"/>
</dbReference>
<dbReference type="EMBL" id="BCSY01000039">
    <property type="protein sequence ID" value="GAS95631.1"/>
    <property type="molecule type" value="Genomic_DNA"/>
</dbReference>
<dbReference type="PANTHER" id="PTHR30055">
    <property type="entry name" value="HTH-TYPE TRANSCRIPTIONAL REGULATOR RUTR"/>
    <property type="match status" value="1"/>
</dbReference>
<dbReference type="SUPFAM" id="SSF46689">
    <property type="entry name" value="Homeodomain-like"/>
    <property type="match status" value="1"/>
</dbReference>
<dbReference type="PROSITE" id="PS01081">
    <property type="entry name" value="HTH_TETR_1"/>
    <property type="match status" value="1"/>
</dbReference>
<dbReference type="Pfam" id="PF00440">
    <property type="entry name" value="TetR_N"/>
    <property type="match status" value="1"/>
</dbReference>
<dbReference type="GO" id="GO:0000976">
    <property type="term" value="F:transcription cis-regulatory region binding"/>
    <property type="evidence" value="ECO:0007669"/>
    <property type="project" value="TreeGrafter"/>
</dbReference>
<evidence type="ECO:0000259" key="6">
    <source>
        <dbReference type="PROSITE" id="PS50977"/>
    </source>
</evidence>
<evidence type="ECO:0000256" key="5">
    <source>
        <dbReference type="PROSITE-ProRule" id="PRU00335"/>
    </source>
</evidence>
<feature type="domain" description="HTH tetR-type" evidence="6">
    <location>
        <begin position="39"/>
        <end position="99"/>
    </location>
</feature>
<evidence type="ECO:0000256" key="4">
    <source>
        <dbReference type="ARBA" id="ARBA00023163"/>
    </source>
</evidence>
<evidence type="ECO:0000313" key="8">
    <source>
        <dbReference type="Proteomes" id="UP000069443"/>
    </source>
</evidence>
<dbReference type="InterPro" id="IPR009057">
    <property type="entry name" value="Homeodomain-like_sf"/>
</dbReference>
<organism evidence="7 8">
    <name type="scientific">Mycolicibacterium canariasense</name>
    <name type="common">Mycobacterium canariasense</name>
    <dbReference type="NCBI Taxonomy" id="228230"/>
    <lineage>
        <taxon>Bacteria</taxon>
        <taxon>Bacillati</taxon>
        <taxon>Actinomycetota</taxon>
        <taxon>Actinomycetes</taxon>
        <taxon>Mycobacteriales</taxon>
        <taxon>Mycobacteriaceae</taxon>
        <taxon>Mycolicibacterium</taxon>
    </lineage>
</organism>
<protein>
    <recommendedName>
        <fullName evidence="6">HTH tetR-type domain-containing protein</fullName>
    </recommendedName>
</protein>
<keyword evidence="3 5" id="KW-0238">DNA-binding</keyword>
<dbReference type="Gene3D" id="1.10.357.10">
    <property type="entry name" value="Tetracycline Repressor, domain 2"/>
    <property type="match status" value="1"/>
</dbReference>
<dbReference type="STRING" id="228230.RMCC_2597"/>
<feature type="DNA-binding region" description="H-T-H motif" evidence="5">
    <location>
        <begin position="62"/>
        <end position="81"/>
    </location>
</feature>
<dbReference type="InterPro" id="IPR023772">
    <property type="entry name" value="DNA-bd_HTH_TetR-type_CS"/>
</dbReference>
<comment type="caution">
    <text evidence="7">The sequence shown here is derived from an EMBL/GenBank/DDBJ whole genome shotgun (WGS) entry which is preliminary data.</text>
</comment>
<reference evidence="8" key="2">
    <citation type="submission" date="2016-02" db="EMBL/GenBank/DDBJ databases">
        <title>Draft genome sequence of five rapidly growing Mycobacterium species.</title>
        <authorList>
            <person name="Katahira K."/>
            <person name="Gotou Y."/>
            <person name="Iida K."/>
            <person name="Ogura Y."/>
            <person name="Hayashi T."/>
        </authorList>
    </citation>
    <scope>NUCLEOTIDE SEQUENCE [LARGE SCALE GENOMIC DNA]</scope>
    <source>
        <strain evidence="8">JCM15298</strain>
    </source>
</reference>
<dbReference type="PRINTS" id="PR00455">
    <property type="entry name" value="HTHTETR"/>
</dbReference>